<dbReference type="RefSeq" id="WP_194030305.1">
    <property type="nucleotide sequence ID" value="NZ_JADEWZ010000022.1"/>
</dbReference>
<organism evidence="1 2">
    <name type="scientific">Lusitaniella coriacea LEGE 07157</name>
    <dbReference type="NCBI Taxonomy" id="945747"/>
    <lineage>
        <taxon>Bacteria</taxon>
        <taxon>Bacillati</taxon>
        <taxon>Cyanobacteriota</taxon>
        <taxon>Cyanophyceae</taxon>
        <taxon>Spirulinales</taxon>
        <taxon>Lusitaniellaceae</taxon>
        <taxon>Lusitaniella</taxon>
    </lineage>
</organism>
<sequence>MTSLPQTPKEQRSWYSIIWNFCKKRPWTWKLAASLSLGAITIGGTIAATLIVSDTQTSELLTIPISRPKAPERDLTWLADLNYCATDSGRTIQDCLTQVRLWLDYAEEIVTGEEALRYRAKASEYMSNSQVETCNQKPQLVCLGSFARNINRDLEKAYALPESQRNAAIIGAISQYQALVDARLGSPKTAPVPSRGIILRIFEKAESDIALYLGTDRTSNTALDNLGEFYEYDSELPNRSNEPHPKRR</sequence>
<accession>A0A8J7J3W5</accession>
<dbReference type="Proteomes" id="UP000654482">
    <property type="component" value="Unassembled WGS sequence"/>
</dbReference>
<protein>
    <submittedName>
        <fullName evidence="1">Uncharacterized protein</fullName>
    </submittedName>
</protein>
<evidence type="ECO:0000313" key="1">
    <source>
        <dbReference type="EMBL" id="MBE9117214.1"/>
    </source>
</evidence>
<keyword evidence="2" id="KW-1185">Reference proteome</keyword>
<comment type="caution">
    <text evidence="1">The sequence shown here is derived from an EMBL/GenBank/DDBJ whole genome shotgun (WGS) entry which is preliminary data.</text>
</comment>
<gene>
    <name evidence="1" type="ORF">IQ249_15040</name>
</gene>
<reference evidence="1" key="1">
    <citation type="submission" date="2020-10" db="EMBL/GenBank/DDBJ databases">
        <authorList>
            <person name="Castelo-Branco R."/>
            <person name="Eusebio N."/>
            <person name="Adriana R."/>
            <person name="Vieira A."/>
            <person name="Brugerolle De Fraissinette N."/>
            <person name="Rezende De Castro R."/>
            <person name="Schneider M.P."/>
            <person name="Vasconcelos V."/>
            <person name="Leao P.N."/>
        </authorList>
    </citation>
    <scope>NUCLEOTIDE SEQUENCE</scope>
    <source>
        <strain evidence="1">LEGE 07157</strain>
    </source>
</reference>
<proteinExistence type="predicted"/>
<evidence type="ECO:0000313" key="2">
    <source>
        <dbReference type="Proteomes" id="UP000654482"/>
    </source>
</evidence>
<name>A0A8J7J3W5_9CYAN</name>
<dbReference type="AlphaFoldDB" id="A0A8J7J3W5"/>
<dbReference type="EMBL" id="JADEWZ010000022">
    <property type="protein sequence ID" value="MBE9117214.1"/>
    <property type="molecule type" value="Genomic_DNA"/>
</dbReference>